<proteinExistence type="predicted"/>
<feature type="region of interest" description="Disordered" evidence="2">
    <location>
        <begin position="1"/>
        <end position="85"/>
    </location>
</feature>
<comment type="caution">
    <text evidence="3">The sequence shown here is derived from an EMBL/GenBank/DDBJ whole genome shotgun (WGS) entry which is preliminary data.</text>
</comment>
<dbReference type="AlphaFoldDB" id="A0AAW2X1C1"/>
<reference evidence="3" key="2">
    <citation type="journal article" date="2024" name="Plant">
        <title>Genomic evolution and insights into agronomic trait innovations of Sesamum species.</title>
        <authorList>
            <person name="Miao H."/>
            <person name="Wang L."/>
            <person name="Qu L."/>
            <person name="Liu H."/>
            <person name="Sun Y."/>
            <person name="Le M."/>
            <person name="Wang Q."/>
            <person name="Wei S."/>
            <person name="Zheng Y."/>
            <person name="Lin W."/>
            <person name="Duan Y."/>
            <person name="Cao H."/>
            <person name="Xiong S."/>
            <person name="Wang X."/>
            <person name="Wei L."/>
            <person name="Li C."/>
            <person name="Ma Q."/>
            <person name="Ju M."/>
            <person name="Zhao R."/>
            <person name="Li G."/>
            <person name="Mu C."/>
            <person name="Tian Q."/>
            <person name="Mei H."/>
            <person name="Zhang T."/>
            <person name="Gao T."/>
            <person name="Zhang H."/>
        </authorList>
    </citation>
    <scope>NUCLEOTIDE SEQUENCE</scope>
    <source>
        <strain evidence="3">KEN1</strain>
    </source>
</reference>
<organism evidence="3">
    <name type="scientific">Sesamum latifolium</name>
    <dbReference type="NCBI Taxonomy" id="2727402"/>
    <lineage>
        <taxon>Eukaryota</taxon>
        <taxon>Viridiplantae</taxon>
        <taxon>Streptophyta</taxon>
        <taxon>Embryophyta</taxon>
        <taxon>Tracheophyta</taxon>
        <taxon>Spermatophyta</taxon>
        <taxon>Magnoliopsida</taxon>
        <taxon>eudicotyledons</taxon>
        <taxon>Gunneridae</taxon>
        <taxon>Pentapetalae</taxon>
        <taxon>asterids</taxon>
        <taxon>lamiids</taxon>
        <taxon>Lamiales</taxon>
        <taxon>Pedaliaceae</taxon>
        <taxon>Sesamum</taxon>
    </lineage>
</organism>
<feature type="compositionally biased region" description="Low complexity" evidence="2">
    <location>
        <begin position="50"/>
        <end position="64"/>
    </location>
</feature>
<gene>
    <name evidence="3" type="ORF">Slati_1736400</name>
</gene>
<sequence>MFSKHLRDEHRTAQTPPVTRSSRGTPSSSDQKGKRVAPALPGSSSKRSRPSSSAFLRSSSARPISTPPPPPLLKDLGVGSAKSPSSSVGEVYTHLMLSLEKDGAPGRAADLMLGALPSGDKRLMSSLSSEDLDHMLTLILAKVYSFIRGESLSRASGGSSRAQGEAFLKKFEDKVEHLQEEVNDLKEAKKESMAKYQKAEKEVKRLLREAKAQQEEHAKELWAQAEQVRKEFPETEEGKNFLETCWASRLAKHKKSIAYQKEVPLVTSPFLRFAFEACRQQFLAHGYPPPGKDTSFLDFGVVLDTAPDPFAEPIEPWRVFLWI</sequence>
<name>A0AAW2X1C1_9LAMI</name>
<feature type="compositionally biased region" description="Polar residues" evidence="2">
    <location>
        <begin position="13"/>
        <end position="30"/>
    </location>
</feature>
<feature type="compositionally biased region" description="Basic and acidic residues" evidence="2">
    <location>
        <begin position="1"/>
        <end position="12"/>
    </location>
</feature>
<accession>A0AAW2X1C1</accession>
<reference evidence="3" key="1">
    <citation type="submission" date="2020-06" db="EMBL/GenBank/DDBJ databases">
        <authorList>
            <person name="Li T."/>
            <person name="Hu X."/>
            <person name="Zhang T."/>
            <person name="Song X."/>
            <person name="Zhang H."/>
            <person name="Dai N."/>
            <person name="Sheng W."/>
            <person name="Hou X."/>
            <person name="Wei L."/>
        </authorList>
    </citation>
    <scope>NUCLEOTIDE SEQUENCE</scope>
    <source>
        <strain evidence="3">KEN1</strain>
        <tissue evidence="3">Leaf</tissue>
    </source>
</reference>
<evidence type="ECO:0000256" key="2">
    <source>
        <dbReference type="SAM" id="MobiDB-lite"/>
    </source>
</evidence>
<feature type="coiled-coil region" evidence="1">
    <location>
        <begin position="161"/>
        <end position="220"/>
    </location>
</feature>
<dbReference type="EMBL" id="JACGWN010000006">
    <property type="protein sequence ID" value="KAL0446085.1"/>
    <property type="molecule type" value="Genomic_DNA"/>
</dbReference>
<protein>
    <submittedName>
        <fullName evidence="3">Uncharacterized protein</fullName>
    </submittedName>
</protein>
<evidence type="ECO:0000256" key="1">
    <source>
        <dbReference type="SAM" id="Coils"/>
    </source>
</evidence>
<evidence type="ECO:0000313" key="3">
    <source>
        <dbReference type="EMBL" id="KAL0446085.1"/>
    </source>
</evidence>
<keyword evidence="1" id="KW-0175">Coiled coil</keyword>